<comment type="similarity">
    <text evidence="2">Belongs to the DNA photolyase class-1 family.</text>
</comment>
<dbReference type="Pfam" id="PF03441">
    <property type="entry name" value="FAD_binding_7"/>
    <property type="match status" value="1"/>
</dbReference>
<dbReference type="Pfam" id="PF00875">
    <property type="entry name" value="DNA_photolyase"/>
    <property type="match status" value="1"/>
</dbReference>
<dbReference type="EMBL" id="CAUYUJ010004902">
    <property type="protein sequence ID" value="CAK0811460.1"/>
    <property type="molecule type" value="Genomic_DNA"/>
</dbReference>
<dbReference type="SUPFAM" id="SSF52425">
    <property type="entry name" value="Cryptochrome/photolyase, N-terminal domain"/>
    <property type="match status" value="1"/>
</dbReference>
<evidence type="ECO:0000256" key="3">
    <source>
        <dbReference type="ARBA" id="ARBA00022630"/>
    </source>
</evidence>
<comment type="cofactor">
    <cofactor evidence="1">
        <name>FAD</name>
        <dbReference type="ChEBI" id="CHEBI:57692"/>
    </cofactor>
</comment>
<dbReference type="PRINTS" id="PR00147">
    <property type="entry name" value="DNAPHOTLYASE"/>
</dbReference>
<dbReference type="InterPro" id="IPR036155">
    <property type="entry name" value="Crypto/Photolyase_N_sf"/>
</dbReference>
<evidence type="ECO:0000256" key="4">
    <source>
        <dbReference type="ARBA" id="ARBA00022827"/>
    </source>
</evidence>
<evidence type="ECO:0000313" key="7">
    <source>
        <dbReference type="Proteomes" id="UP001189429"/>
    </source>
</evidence>
<evidence type="ECO:0000313" key="6">
    <source>
        <dbReference type="EMBL" id="CAK0811460.1"/>
    </source>
</evidence>
<gene>
    <name evidence="6" type="ORF">PCOR1329_LOCUS16077</name>
</gene>
<dbReference type="InterPro" id="IPR002081">
    <property type="entry name" value="Cryptochrome/DNA_photolyase_1"/>
</dbReference>
<dbReference type="InterPro" id="IPR014729">
    <property type="entry name" value="Rossmann-like_a/b/a_fold"/>
</dbReference>
<dbReference type="Gene3D" id="1.10.579.10">
    <property type="entry name" value="DNA Cyclobutane Dipyrimidine Photolyase, subunit A, domain 3"/>
    <property type="match status" value="1"/>
</dbReference>
<accession>A0ABN9R129</accession>
<proteinExistence type="inferred from homology"/>
<dbReference type="Proteomes" id="UP001189429">
    <property type="component" value="Unassembled WGS sequence"/>
</dbReference>
<dbReference type="InterPro" id="IPR005101">
    <property type="entry name" value="Cryptochr/Photolyase_FAD-bd"/>
</dbReference>
<reference evidence="6" key="1">
    <citation type="submission" date="2023-10" db="EMBL/GenBank/DDBJ databases">
        <authorList>
            <person name="Chen Y."/>
            <person name="Shah S."/>
            <person name="Dougan E. K."/>
            <person name="Thang M."/>
            <person name="Chan C."/>
        </authorList>
    </citation>
    <scope>NUCLEOTIDE SEQUENCE [LARGE SCALE GENOMIC DNA]</scope>
</reference>
<dbReference type="InterPro" id="IPR006050">
    <property type="entry name" value="DNA_photolyase_N"/>
</dbReference>
<sequence>MEPAAKKARVVPTSAGPWRIWWARNDLRVQDNPVLRAVVGAALVDQRPFAAVFCFDPRFLDSSPYGRVTDPEFKKSIATRKEVTFSSRKTCALRARFWIQCVRALGEELERRGSRLLVCHGKPEDVLGALPGGSEVKCLPEPVSIEQTDVEEFVRARLIAGGSKLRTDPGAMSLYHPDDLPFHPKDRPDSYTGLGFALGWKDIWTSAEREEGAAQIRGPVPAPSEFPRVPDGLRLPGQVPAEVLADEVRMLLHLGYTQGEIDEVQGQSIPEGGEPAARQWLERWVAEAQQAKPPEEQPSAVYWDLPCAGQSGPTKGAVDPISWANLTTSLGGMRVSCYMAVGCITAREILARAAETPFHAMAAHRLMWREFHRMYAIKYHRRVAWLQGPAKVTRTWDQNPEVAEKWKKGLTGVPYIDACQRELLQTGWLAYKGRKTAAHFLVFDLWMDWRIGAFHDEERLLDYDFAMNYGNWAVVSKIGNGGSSAWDGSRDFDPEHWDLRFKLRAEQANDPTGEYIRRWVPELRGVGDKFIHTPWLMSEADMKACGCVLGKDYPASLVGPLDIVNCNWGGDEHPSQASDDPSYTELRKQLEEKDRELAELRAGAAR</sequence>
<keyword evidence="7" id="KW-1185">Reference proteome</keyword>
<keyword evidence="3" id="KW-0285">Flavoprotein</keyword>
<protein>
    <recommendedName>
        <fullName evidence="5">Photolyase/cryptochrome alpha/beta domain-containing protein</fullName>
    </recommendedName>
</protein>
<evidence type="ECO:0000256" key="1">
    <source>
        <dbReference type="ARBA" id="ARBA00001974"/>
    </source>
</evidence>
<dbReference type="PANTHER" id="PTHR11455">
    <property type="entry name" value="CRYPTOCHROME"/>
    <property type="match status" value="1"/>
</dbReference>
<feature type="domain" description="Photolyase/cryptochrome alpha/beta" evidence="5">
    <location>
        <begin position="17"/>
        <end position="173"/>
    </location>
</feature>
<dbReference type="Gene3D" id="1.25.40.80">
    <property type="match status" value="1"/>
</dbReference>
<dbReference type="SUPFAM" id="SSF48173">
    <property type="entry name" value="Cryptochrome/photolyase FAD-binding domain"/>
    <property type="match status" value="1"/>
</dbReference>
<dbReference type="PROSITE" id="PS51645">
    <property type="entry name" value="PHR_CRY_ALPHA_BETA"/>
    <property type="match status" value="1"/>
</dbReference>
<name>A0ABN9R129_9DINO</name>
<evidence type="ECO:0000259" key="5">
    <source>
        <dbReference type="PROSITE" id="PS51645"/>
    </source>
</evidence>
<dbReference type="Gene3D" id="3.40.50.620">
    <property type="entry name" value="HUPs"/>
    <property type="match status" value="1"/>
</dbReference>
<comment type="caution">
    <text evidence="6">The sequence shown here is derived from an EMBL/GenBank/DDBJ whole genome shotgun (WGS) entry which is preliminary data.</text>
</comment>
<dbReference type="InterPro" id="IPR036134">
    <property type="entry name" value="Crypto/Photolyase_FAD-like_sf"/>
</dbReference>
<organism evidence="6 7">
    <name type="scientific">Prorocentrum cordatum</name>
    <dbReference type="NCBI Taxonomy" id="2364126"/>
    <lineage>
        <taxon>Eukaryota</taxon>
        <taxon>Sar</taxon>
        <taxon>Alveolata</taxon>
        <taxon>Dinophyceae</taxon>
        <taxon>Prorocentrales</taxon>
        <taxon>Prorocentraceae</taxon>
        <taxon>Prorocentrum</taxon>
    </lineage>
</organism>
<keyword evidence="4" id="KW-0274">FAD</keyword>
<evidence type="ECO:0000256" key="2">
    <source>
        <dbReference type="ARBA" id="ARBA00005862"/>
    </source>
</evidence>